<evidence type="ECO:0000256" key="4">
    <source>
        <dbReference type="ARBA" id="ARBA00022692"/>
    </source>
</evidence>
<dbReference type="PANTHER" id="PTHR30330:SF3">
    <property type="entry name" value="TRANSCRIPTIONAL REGULATOR, LRP FAMILY"/>
    <property type="match status" value="1"/>
</dbReference>
<dbReference type="PANTHER" id="PTHR30330">
    <property type="entry name" value="AGSS FAMILY TRANSPORTER, SODIUM-ALANINE"/>
    <property type="match status" value="1"/>
</dbReference>
<dbReference type="EMBL" id="AJWY01008222">
    <property type="protein sequence ID" value="EKC61825.1"/>
    <property type="molecule type" value="Genomic_DNA"/>
</dbReference>
<sequence length="114" mass="11741">MNGILDSIGSAITTVSDFVCGYPLFILLIGGGLFLFFYSGAVSLCRIGYSIKALRYKSEVAGEGQISSFQALMSAIASTVGMGNIAGVAIAITVGGPGAIFWMWVSAVVGMSTK</sequence>
<keyword evidence="6 7" id="KW-0472">Membrane</keyword>
<evidence type="ECO:0000313" key="8">
    <source>
        <dbReference type="EMBL" id="EKC61825.1"/>
    </source>
</evidence>
<dbReference type="PROSITE" id="PS00873">
    <property type="entry name" value="NA_ALANINE_SYMP"/>
    <property type="match status" value="1"/>
</dbReference>
<comment type="caution">
    <text evidence="8">The sequence shown here is derived from an EMBL/GenBank/DDBJ whole genome shotgun (WGS) entry which is preliminary data.</text>
</comment>
<keyword evidence="3" id="KW-1003">Cell membrane</keyword>
<dbReference type="GO" id="GO:0005886">
    <property type="term" value="C:plasma membrane"/>
    <property type="evidence" value="ECO:0007669"/>
    <property type="project" value="UniProtKB-SubCell"/>
</dbReference>
<dbReference type="GO" id="GO:0005283">
    <property type="term" value="F:amino acid:sodium symporter activity"/>
    <property type="evidence" value="ECO:0007669"/>
    <property type="project" value="InterPro"/>
</dbReference>
<evidence type="ECO:0000256" key="6">
    <source>
        <dbReference type="ARBA" id="ARBA00023136"/>
    </source>
</evidence>
<keyword evidence="2" id="KW-0813">Transport</keyword>
<feature type="non-terminal residue" evidence="8">
    <location>
        <position position="114"/>
    </location>
</feature>
<evidence type="ECO:0000256" key="7">
    <source>
        <dbReference type="SAM" id="Phobius"/>
    </source>
</evidence>
<dbReference type="Pfam" id="PF01235">
    <property type="entry name" value="Na_Ala_symp"/>
    <property type="match status" value="1"/>
</dbReference>
<reference evidence="8" key="1">
    <citation type="journal article" date="2013" name="Environ. Microbiol.">
        <title>Microbiota from the distal guts of lean and obese adolescents exhibit partial functional redundancy besides clear differences in community structure.</title>
        <authorList>
            <person name="Ferrer M."/>
            <person name="Ruiz A."/>
            <person name="Lanza F."/>
            <person name="Haange S.B."/>
            <person name="Oberbach A."/>
            <person name="Till H."/>
            <person name="Bargiela R."/>
            <person name="Campoy C."/>
            <person name="Segura M.T."/>
            <person name="Richter M."/>
            <person name="von Bergen M."/>
            <person name="Seifert J."/>
            <person name="Suarez A."/>
        </authorList>
    </citation>
    <scope>NUCLEOTIDE SEQUENCE</scope>
</reference>
<feature type="transmembrane region" description="Helical" evidence="7">
    <location>
        <begin position="24"/>
        <end position="49"/>
    </location>
</feature>
<feature type="transmembrane region" description="Helical" evidence="7">
    <location>
        <begin position="82"/>
        <end position="105"/>
    </location>
</feature>
<keyword evidence="5 7" id="KW-1133">Transmembrane helix</keyword>
<proteinExistence type="predicted"/>
<gene>
    <name evidence="8" type="ORF">LEA_12154</name>
</gene>
<dbReference type="InterPro" id="IPR001463">
    <property type="entry name" value="Na/Ala_symport"/>
</dbReference>
<name>K1T644_9ZZZZ</name>
<accession>K1T644</accession>
<comment type="subcellular location">
    <subcellularLocation>
        <location evidence="1">Cell membrane</location>
        <topology evidence="1">Multi-pass membrane protein</topology>
    </subcellularLocation>
</comment>
<evidence type="ECO:0000256" key="2">
    <source>
        <dbReference type="ARBA" id="ARBA00022448"/>
    </source>
</evidence>
<keyword evidence="4 7" id="KW-0812">Transmembrane</keyword>
<evidence type="ECO:0000256" key="5">
    <source>
        <dbReference type="ARBA" id="ARBA00022989"/>
    </source>
</evidence>
<protein>
    <submittedName>
        <fullName evidence="8">Sodium:alanine symporter</fullName>
    </submittedName>
</protein>
<evidence type="ECO:0000256" key="1">
    <source>
        <dbReference type="ARBA" id="ARBA00004651"/>
    </source>
</evidence>
<organism evidence="8">
    <name type="scientific">human gut metagenome</name>
    <dbReference type="NCBI Taxonomy" id="408170"/>
    <lineage>
        <taxon>unclassified sequences</taxon>
        <taxon>metagenomes</taxon>
        <taxon>organismal metagenomes</taxon>
    </lineage>
</organism>
<dbReference type="AlphaFoldDB" id="K1T644"/>
<evidence type="ECO:0000256" key="3">
    <source>
        <dbReference type="ARBA" id="ARBA00022475"/>
    </source>
</evidence>